<organism evidence="6 7">
    <name type="scientific">Kalanchoe fedtschenkoi</name>
    <name type="common">Lavender scallops</name>
    <name type="synonym">South American air plant</name>
    <dbReference type="NCBI Taxonomy" id="63787"/>
    <lineage>
        <taxon>Eukaryota</taxon>
        <taxon>Viridiplantae</taxon>
        <taxon>Streptophyta</taxon>
        <taxon>Embryophyta</taxon>
        <taxon>Tracheophyta</taxon>
        <taxon>Spermatophyta</taxon>
        <taxon>Magnoliopsida</taxon>
        <taxon>eudicotyledons</taxon>
        <taxon>Gunneridae</taxon>
        <taxon>Pentapetalae</taxon>
        <taxon>Saxifragales</taxon>
        <taxon>Crassulaceae</taxon>
        <taxon>Kalanchoe</taxon>
    </lineage>
</organism>
<evidence type="ECO:0000256" key="4">
    <source>
        <dbReference type="PROSITE-ProRule" id="PRU00175"/>
    </source>
</evidence>
<reference evidence="6" key="1">
    <citation type="submission" date="2021-01" db="UniProtKB">
        <authorList>
            <consortium name="EnsemblPlants"/>
        </authorList>
    </citation>
    <scope>IDENTIFICATION</scope>
</reference>
<evidence type="ECO:0000256" key="2">
    <source>
        <dbReference type="ARBA" id="ARBA00022771"/>
    </source>
</evidence>
<dbReference type="SUPFAM" id="SSF57850">
    <property type="entry name" value="RING/U-box"/>
    <property type="match status" value="1"/>
</dbReference>
<proteinExistence type="predicted"/>
<dbReference type="EnsemblPlants" id="Kaladp0060s0218.1.v1.1">
    <property type="protein sequence ID" value="Kaladp0060s0218.1.v1.1"/>
    <property type="gene ID" value="Kaladp0060s0218.v1.1"/>
</dbReference>
<dbReference type="AlphaFoldDB" id="A0A7N0UCB0"/>
<dbReference type="SMART" id="SM00184">
    <property type="entry name" value="RING"/>
    <property type="match status" value="1"/>
</dbReference>
<feature type="domain" description="RING-type" evidence="5">
    <location>
        <begin position="109"/>
        <end position="150"/>
    </location>
</feature>
<dbReference type="InterPro" id="IPR001841">
    <property type="entry name" value="Znf_RING"/>
</dbReference>
<dbReference type="GO" id="GO:0005634">
    <property type="term" value="C:nucleus"/>
    <property type="evidence" value="ECO:0007669"/>
    <property type="project" value="TreeGrafter"/>
</dbReference>
<keyword evidence="2 4" id="KW-0863">Zinc-finger</keyword>
<keyword evidence="3" id="KW-0862">Zinc</keyword>
<evidence type="ECO:0000256" key="3">
    <source>
        <dbReference type="ARBA" id="ARBA00022833"/>
    </source>
</evidence>
<keyword evidence="1" id="KW-0479">Metal-binding</keyword>
<dbReference type="GO" id="GO:0006511">
    <property type="term" value="P:ubiquitin-dependent protein catabolic process"/>
    <property type="evidence" value="ECO:0007669"/>
    <property type="project" value="TreeGrafter"/>
</dbReference>
<dbReference type="GO" id="GO:0061630">
    <property type="term" value="F:ubiquitin protein ligase activity"/>
    <property type="evidence" value="ECO:0007669"/>
    <property type="project" value="TreeGrafter"/>
</dbReference>
<dbReference type="InterPro" id="IPR013083">
    <property type="entry name" value="Znf_RING/FYVE/PHD"/>
</dbReference>
<keyword evidence="7" id="KW-1185">Reference proteome</keyword>
<evidence type="ECO:0000313" key="7">
    <source>
        <dbReference type="Proteomes" id="UP000594263"/>
    </source>
</evidence>
<protein>
    <recommendedName>
        <fullName evidence="5">RING-type domain-containing protein</fullName>
    </recommendedName>
</protein>
<name>A0A7N0UCB0_KALFE</name>
<evidence type="ECO:0000259" key="5">
    <source>
        <dbReference type="PROSITE" id="PS50089"/>
    </source>
</evidence>
<dbReference type="Gene3D" id="3.30.40.10">
    <property type="entry name" value="Zinc/RING finger domain, C3HC4 (zinc finger)"/>
    <property type="match status" value="1"/>
</dbReference>
<evidence type="ECO:0000313" key="6">
    <source>
        <dbReference type="EnsemblPlants" id="Kaladp0060s0218.1.v1.1"/>
    </source>
</evidence>
<dbReference type="InterPro" id="IPR051834">
    <property type="entry name" value="RING_finger_E3_ligase"/>
</dbReference>
<dbReference type="Proteomes" id="UP000594263">
    <property type="component" value="Unplaced"/>
</dbReference>
<dbReference type="PANTHER" id="PTHR45931">
    <property type="entry name" value="SI:CH211-59O9.10"/>
    <property type="match status" value="1"/>
</dbReference>
<dbReference type="PROSITE" id="PS50089">
    <property type="entry name" value="ZF_RING_2"/>
    <property type="match status" value="1"/>
</dbReference>
<sequence>MSGMIPGVGLDSRRRISYNRCVDGPRFPCLKKPEELGVPDTGMDPATSEARNRLAQRLGYGVSRRSRSRGDSKGDVSKIWAANWSSGLVKNVIFRGFRRFRSRDCEQVCAVCLDTRCEDGEIMILRCSHKYHSKCLLPWLDAHSNCPYCRNPVRSVPSIA</sequence>
<dbReference type="GO" id="GO:0008270">
    <property type="term" value="F:zinc ion binding"/>
    <property type="evidence" value="ECO:0007669"/>
    <property type="project" value="UniProtKB-KW"/>
</dbReference>
<dbReference type="PANTHER" id="PTHR45931:SF3">
    <property type="entry name" value="RING ZINC FINGER-CONTAINING PROTEIN"/>
    <property type="match status" value="1"/>
</dbReference>
<dbReference type="Pfam" id="PF13639">
    <property type="entry name" value="zf-RING_2"/>
    <property type="match status" value="1"/>
</dbReference>
<accession>A0A7N0UCB0</accession>
<dbReference type="Gramene" id="Kaladp0060s0218.1.v1.1">
    <property type="protein sequence ID" value="Kaladp0060s0218.1.v1.1"/>
    <property type="gene ID" value="Kaladp0060s0218.v1.1"/>
</dbReference>
<evidence type="ECO:0000256" key="1">
    <source>
        <dbReference type="ARBA" id="ARBA00022723"/>
    </source>
</evidence>